<dbReference type="CDD" id="cd01317">
    <property type="entry name" value="DHOase_IIa"/>
    <property type="match status" value="1"/>
</dbReference>
<dbReference type="PANTHER" id="PTHR43668:SF2">
    <property type="entry name" value="ALLANTOINASE"/>
    <property type="match status" value="1"/>
</dbReference>
<feature type="domain" description="Dihydroorotase catalytic" evidence="4">
    <location>
        <begin position="52"/>
        <end position="236"/>
    </location>
</feature>
<dbReference type="Pfam" id="PF12890">
    <property type="entry name" value="DHOase"/>
    <property type="match status" value="1"/>
</dbReference>
<dbReference type="Gene3D" id="2.30.40.10">
    <property type="entry name" value="Urease, subunit C, domain 1"/>
    <property type="match status" value="1"/>
</dbReference>
<organism evidence="5 6">
    <name type="scientific">Metapseudomonas lalkuanensis</name>
    <dbReference type="NCBI Taxonomy" id="2604832"/>
    <lineage>
        <taxon>Bacteria</taxon>
        <taxon>Pseudomonadati</taxon>
        <taxon>Pseudomonadota</taxon>
        <taxon>Gammaproteobacteria</taxon>
        <taxon>Pseudomonadales</taxon>
        <taxon>Pseudomonadaceae</taxon>
        <taxon>Metapseudomonas</taxon>
    </lineage>
</organism>
<evidence type="ECO:0000256" key="1">
    <source>
        <dbReference type="ARBA" id="ARBA00022833"/>
    </source>
</evidence>
<evidence type="ECO:0000259" key="4">
    <source>
        <dbReference type="Pfam" id="PF12890"/>
    </source>
</evidence>
<dbReference type="NCBIfam" id="NF005791">
    <property type="entry name" value="PRK07627.1"/>
    <property type="match status" value="1"/>
</dbReference>
<proteinExistence type="predicted"/>
<dbReference type="GO" id="GO:0005737">
    <property type="term" value="C:cytoplasm"/>
    <property type="evidence" value="ECO:0007669"/>
    <property type="project" value="TreeGrafter"/>
</dbReference>
<dbReference type="AlphaFoldDB" id="A0A5J6QHZ2"/>
<evidence type="ECO:0000259" key="3">
    <source>
        <dbReference type="Pfam" id="PF07969"/>
    </source>
</evidence>
<evidence type="ECO:0000313" key="5">
    <source>
        <dbReference type="EMBL" id="QEY60801.1"/>
    </source>
</evidence>
<dbReference type="Gene3D" id="3.20.20.140">
    <property type="entry name" value="Metal-dependent hydrolases"/>
    <property type="match status" value="1"/>
</dbReference>
<dbReference type="InterPro" id="IPR013108">
    <property type="entry name" value="Amidohydro_3"/>
</dbReference>
<dbReference type="KEGG" id="plal:FXN65_01605"/>
<keyword evidence="5" id="KW-0378">Hydrolase</keyword>
<dbReference type="SUPFAM" id="SSF51556">
    <property type="entry name" value="Metallo-dependent hydrolases"/>
    <property type="match status" value="1"/>
</dbReference>
<dbReference type="NCBIfam" id="NF006838">
    <property type="entry name" value="PRK09357.1-3"/>
    <property type="match status" value="1"/>
</dbReference>
<dbReference type="GO" id="GO:0006221">
    <property type="term" value="P:pyrimidine nucleotide biosynthetic process"/>
    <property type="evidence" value="ECO:0007669"/>
    <property type="project" value="UniProtKB-KW"/>
</dbReference>
<gene>
    <name evidence="5" type="ORF">FXN65_01605</name>
</gene>
<name>A0A5J6QHZ2_9GAMM</name>
<sequence>MRTHILGARLIDPASGHDQVADLFLDSGKVAAIGKAPAGFEADKTVDAKGLVAAPGLVDLSVALREPGYSRKGNIASETLAAVSGGVTSLCCPPLTRPVLDTPAVAEMILDRAQEAGHAKVFPIGALTKGLAGEQLSELVALRDVGCVAFGNGLASFASNRVQRRALEYAATFDLTVIFHSQDASLAEGGLAHEGPTASFLGLAGIPESAETVALARDLLLVEQSGVRAHFSQITSARGAEMIAQAQARGLPVTADVAMYQLILTDEALIDFSSLYHVQPPLRTRADRDALREAVKSGVINAISSHHQPHEPDAKLAPFGATEPGMSGVELLLPLAMTLVQDGLLDLPTLLARLTVGPARALRLPAGRLAVGAPADVVLFDPQASTLAGETWKSKGDNCPFIGHCLPGKVRYTLVDGRIIFEA</sequence>
<dbReference type="Proteomes" id="UP000327179">
    <property type="component" value="Chromosome"/>
</dbReference>
<dbReference type="InterPro" id="IPR050138">
    <property type="entry name" value="DHOase/Allantoinase_Hydrolase"/>
</dbReference>
<protein>
    <submittedName>
        <fullName evidence="5">Dihydroorotase</fullName>
        <ecNumber evidence="5">3.5.2.3</ecNumber>
    </submittedName>
</protein>
<feature type="domain" description="Amidohydrolase 3" evidence="3">
    <location>
        <begin position="342"/>
        <end position="421"/>
    </location>
</feature>
<dbReference type="InterPro" id="IPR024403">
    <property type="entry name" value="DHOase_cat"/>
</dbReference>
<dbReference type="SUPFAM" id="SSF51338">
    <property type="entry name" value="Composite domain of metallo-dependent hydrolases"/>
    <property type="match status" value="1"/>
</dbReference>
<keyword evidence="1" id="KW-0862">Zinc</keyword>
<dbReference type="InterPro" id="IPR011059">
    <property type="entry name" value="Metal-dep_hydrolase_composite"/>
</dbReference>
<accession>A0A5J6QHZ2</accession>
<dbReference type="EMBL" id="CP043311">
    <property type="protein sequence ID" value="QEY60801.1"/>
    <property type="molecule type" value="Genomic_DNA"/>
</dbReference>
<dbReference type="GO" id="GO:0004151">
    <property type="term" value="F:dihydroorotase activity"/>
    <property type="evidence" value="ECO:0007669"/>
    <property type="project" value="UniProtKB-EC"/>
</dbReference>
<dbReference type="InterPro" id="IPR032466">
    <property type="entry name" value="Metal_Hydrolase"/>
</dbReference>
<evidence type="ECO:0000313" key="6">
    <source>
        <dbReference type="Proteomes" id="UP000327179"/>
    </source>
</evidence>
<dbReference type="GO" id="GO:0004038">
    <property type="term" value="F:allantoinase activity"/>
    <property type="evidence" value="ECO:0007669"/>
    <property type="project" value="TreeGrafter"/>
</dbReference>
<dbReference type="GO" id="GO:0006145">
    <property type="term" value="P:purine nucleobase catabolic process"/>
    <property type="evidence" value="ECO:0007669"/>
    <property type="project" value="TreeGrafter"/>
</dbReference>
<dbReference type="Pfam" id="PF07969">
    <property type="entry name" value="Amidohydro_3"/>
    <property type="match status" value="1"/>
</dbReference>
<dbReference type="InterPro" id="IPR004722">
    <property type="entry name" value="DHOase"/>
</dbReference>
<dbReference type="NCBIfam" id="TIGR00857">
    <property type="entry name" value="pyrC_multi"/>
    <property type="match status" value="1"/>
</dbReference>
<dbReference type="PANTHER" id="PTHR43668">
    <property type="entry name" value="ALLANTOINASE"/>
    <property type="match status" value="1"/>
</dbReference>
<dbReference type="RefSeq" id="WP_151131347.1">
    <property type="nucleotide sequence ID" value="NZ_CP043311.1"/>
</dbReference>
<evidence type="ECO:0000256" key="2">
    <source>
        <dbReference type="ARBA" id="ARBA00022975"/>
    </source>
</evidence>
<keyword evidence="2" id="KW-0665">Pyrimidine biosynthesis</keyword>
<dbReference type="EC" id="3.5.2.3" evidence="5"/>
<keyword evidence="6" id="KW-1185">Reference proteome</keyword>
<dbReference type="GO" id="GO:0046872">
    <property type="term" value="F:metal ion binding"/>
    <property type="evidence" value="ECO:0007669"/>
    <property type="project" value="InterPro"/>
</dbReference>
<reference evidence="5 6" key="1">
    <citation type="submission" date="2019-08" db="EMBL/GenBank/DDBJ databases">
        <title>Whole-genome Sequencing of e-waste polymer degrading bacterium Pseudomonas sp. strain PE08.</title>
        <authorList>
            <person name="Kirdat K."/>
            <person name="Debbarma P."/>
            <person name="Narawade N."/>
            <person name="Suyal D."/>
            <person name="Thorat V."/>
            <person name="Shouche Y."/>
            <person name="Goel R."/>
            <person name="Yadav A."/>
        </authorList>
    </citation>
    <scope>NUCLEOTIDE SEQUENCE [LARGE SCALE GENOMIC DNA]</scope>
    <source>
        <strain evidence="5 6">PE08</strain>
    </source>
</reference>